<dbReference type="Gene3D" id="3.40.228.10">
    <property type="entry name" value="Dimethylsulfoxide Reductase, domain 2"/>
    <property type="match status" value="1"/>
</dbReference>
<sequence length="831" mass="92188">MSEKRDITEEEKSLFESATGKQFTRRSFLKWSSALAGAAIASGILWDDKLGLFREASAQEKGLKEGEWIYSNCNMCGGQSGIKVKVVNGRAVKIEGIANPNNIANISTNYEKALKELSILYNDKDAAGRICSKGNSGLRALYDPDRLKTPMVRVGKKGSGKWKAISWDDAISQVADNLGKIRDKYGAESLAWFSEDHCFTHIQQDFCKMYGTPNYHNHSNLCDVARKASFKLVMGNERPLADFEDTSYALVFGWNLLGATKWILLPGIWNRGRAKGAKMVYVDPFCNQTAAKADQWVPIRPGTDGAFALALGHVLIKKDLINKAFIDEWCVGYDEYAKYVADKTPEWAEKITSIPARTIEQIATEMGELAKASKPVCIDTWSGPGHHTNATLGGYAITVLPALLGMIDKPGTIMEPSKIGNKHHSIDFDTPSLKKPRVDGKGTKYILGHGSGIYVETRDVVLGGKESSQGSGVPKTGVFVYQNFVMSVPNTKKNMDFIKKLEYVVVNDTHMSETAELADIVIPGSVYLERYDFTGYWVTWPVLGLRKPVVKSVINGMTEVEFWMAVMKKMGMKDKKGYSPAEQSYDAYYADEYNPTAYAKEQNWETYRKSTLAMTGKTEYEKFRKEVKPPEGGSVDDKTGLVKDKDGKAVGVKIGVKIMKGFDTPSRKLEITSTFLKKNKHTGLPEYSEPEDRPTADFPLYLINFKQNEHTHSRTFNNDYLMEMKPDNPLLINSATASKLGLKDGDAIWIESPYAKAKGTVQITERIHPEVVALQHGYGHWGFGKVAKGSLNKINKWSPAGTNDGQFFAGKAEKLSGQIVAKEIGVKLVKA</sequence>
<evidence type="ECO:0000256" key="2">
    <source>
        <dbReference type="ARBA" id="ARBA00022485"/>
    </source>
</evidence>
<dbReference type="Gene3D" id="2.20.25.90">
    <property type="entry name" value="ADC-like domains"/>
    <property type="match status" value="1"/>
</dbReference>
<evidence type="ECO:0000256" key="7">
    <source>
        <dbReference type="ARBA" id="ARBA00023004"/>
    </source>
</evidence>
<dbReference type="PROSITE" id="PS51318">
    <property type="entry name" value="TAT"/>
    <property type="match status" value="1"/>
</dbReference>
<evidence type="ECO:0000256" key="1">
    <source>
        <dbReference type="ARBA" id="ARBA00010312"/>
    </source>
</evidence>
<name>A0A2U3QKS3_9BACT</name>
<evidence type="ECO:0000313" key="11">
    <source>
        <dbReference type="Proteomes" id="UP000245125"/>
    </source>
</evidence>
<keyword evidence="6" id="KW-0560">Oxidoreductase</keyword>
<keyword evidence="2" id="KW-0004">4Fe-4S</keyword>
<evidence type="ECO:0000256" key="8">
    <source>
        <dbReference type="ARBA" id="ARBA00023014"/>
    </source>
</evidence>
<accession>A0A2U3QKS3</accession>
<keyword evidence="5" id="KW-0732">Signal</keyword>
<dbReference type="InterPro" id="IPR006311">
    <property type="entry name" value="TAT_signal"/>
</dbReference>
<dbReference type="SUPFAM" id="SSF53706">
    <property type="entry name" value="Formate dehydrogenase/DMSO reductase, domains 1-3"/>
    <property type="match status" value="1"/>
</dbReference>
<evidence type="ECO:0000256" key="5">
    <source>
        <dbReference type="ARBA" id="ARBA00022729"/>
    </source>
</evidence>
<dbReference type="Pfam" id="PF01568">
    <property type="entry name" value="Molydop_binding"/>
    <property type="match status" value="1"/>
</dbReference>
<dbReference type="InterPro" id="IPR006656">
    <property type="entry name" value="Mopterin_OxRdtase"/>
</dbReference>
<keyword evidence="4" id="KW-0479">Metal-binding</keyword>
<dbReference type="Gene3D" id="2.40.40.20">
    <property type="match status" value="1"/>
</dbReference>
<evidence type="ECO:0000313" key="10">
    <source>
        <dbReference type="EMBL" id="SPQ01977.1"/>
    </source>
</evidence>
<evidence type="ECO:0000256" key="6">
    <source>
        <dbReference type="ARBA" id="ARBA00023002"/>
    </source>
</evidence>
<evidence type="ECO:0000256" key="3">
    <source>
        <dbReference type="ARBA" id="ARBA00022505"/>
    </source>
</evidence>
<evidence type="ECO:0000259" key="9">
    <source>
        <dbReference type="PROSITE" id="PS51669"/>
    </source>
</evidence>
<protein>
    <submittedName>
        <fullName evidence="10">Molybdopterin oxidoreductase, 4Fe-4S domain</fullName>
    </submittedName>
</protein>
<keyword evidence="11" id="KW-1185">Reference proteome</keyword>
<dbReference type="SUPFAM" id="SSF50692">
    <property type="entry name" value="ADC-like"/>
    <property type="match status" value="1"/>
</dbReference>
<gene>
    <name evidence="10" type="ORF">NBG4_820008</name>
</gene>
<keyword evidence="3" id="KW-0500">Molybdenum</keyword>
<organism evidence="10 11">
    <name type="scientific">Candidatus Sulfobium mesophilum</name>
    <dbReference type="NCBI Taxonomy" id="2016548"/>
    <lineage>
        <taxon>Bacteria</taxon>
        <taxon>Pseudomonadati</taxon>
        <taxon>Nitrospirota</taxon>
        <taxon>Nitrospiria</taxon>
        <taxon>Nitrospirales</taxon>
        <taxon>Nitrospiraceae</taxon>
        <taxon>Candidatus Sulfobium</taxon>
    </lineage>
</organism>
<dbReference type="InterPro" id="IPR006963">
    <property type="entry name" value="Mopterin_OxRdtase_4Fe-4S_dom"/>
</dbReference>
<dbReference type="SMART" id="SM00926">
    <property type="entry name" value="Molybdop_Fe4S4"/>
    <property type="match status" value="1"/>
</dbReference>
<proteinExistence type="inferred from homology"/>
<dbReference type="GO" id="GO:0051539">
    <property type="term" value="F:4 iron, 4 sulfur cluster binding"/>
    <property type="evidence" value="ECO:0007669"/>
    <property type="project" value="UniProtKB-KW"/>
</dbReference>
<reference evidence="11" key="1">
    <citation type="submission" date="2018-03" db="EMBL/GenBank/DDBJ databases">
        <authorList>
            <person name="Zecchin S."/>
        </authorList>
    </citation>
    <scope>NUCLEOTIDE SEQUENCE [LARGE SCALE GENOMIC DNA]</scope>
</reference>
<dbReference type="GO" id="GO:0046872">
    <property type="term" value="F:metal ion binding"/>
    <property type="evidence" value="ECO:0007669"/>
    <property type="project" value="UniProtKB-KW"/>
</dbReference>
<keyword evidence="8" id="KW-0411">Iron-sulfur</keyword>
<feature type="domain" description="4Fe-4S Mo/W bis-MGD-type" evidence="9">
    <location>
        <begin position="66"/>
        <end position="145"/>
    </location>
</feature>
<dbReference type="InterPro" id="IPR050612">
    <property type="entry name" value="Prok_Mopterin_Oxidored"/>
</dbReference>
<dbReference type="InterPro" id="IPR006657">
    <property type="entry name" value="MoPterin_dinucl-bd_dom"/>
</dbReference>
<dbReference type="AlphaFoldDB" id="A0A2U3QKS3"/>
<dbReference type="InterPro" id="IPR009010">
    <property type="entry name" value="Asp_de-COase-like_dom_sf"/>
</dbReference>
<dbReference type="EMBL" id="OUUY01000133">
    <property type="protein sequence ID" value="SPQ01977.1"/>
    <property type="molecule type" value="Genomic_DNA"/>
</dbReference>
<dbReference type="PANTHER" id="PTHR43742">
    <property type="entry name" value="TRIMETHYLAMINE-N-OXIDE REDUCTASE"/>
    <property type="match status" value="1"/>
</dbReference>
<keyword evidence="7" id="KW-0408">Iron</keyword>
<dbReference type="GO" id="GO:0043546">
    <property type="term" value="F:molybdopterin cofactor binding"/>
    <property type="evidence" value="ECO:0007669"/>
    <property type="project" value="InterPro"/>
</dbReference>
<comment type="similarity">
    <text evidence="1">Belongs to the prokaryotic molybdopterin-containing oxidoreductase family.</text>
</comment>
<dbReference type="PROSITE" id="PS51669">
    <property type="entry name" value="4FE4S_MOW_BIS_MGD"/>
    <property type="match status" value="1"/>
</dbReference>
<dbReference type="Proteomes" id="UP000245125">
    <property type="component" value="Unassembled WGS sequence"/>
</dbReference>
<dbReference type="Pfam" id="PF00384">
    <property type="entry name" value="Molybdopterin"/>
    <property type="match status" value="1"/>
</dbReference>
<dbReference type="PANTHER" id="PTHR43742:SF9">
    <property type="entry name" value="TETRATHIONATE REDUCTASE SUBUNIT A"/>
    <property type="match status" value="1"/>
</dbReference>
<evidence type="ECO:0000256" key="4">
    <source>
        <dbReference type="ARBA" id="ARBA00022723"/>
    </source>
</evidence>
<dbReference type="GO" id="GO:0016491">
    <property type="term" value="F:oxidoreductase activity"/>
    <property type="evidence" value="ECO:0007669"/>
    <property type="project" value="UniProtKB-KW"/>
</dbReference>
<dbReference type="Gene3D" id="3.40.50.740">
    <property type="match status" value="1"/>
</dbReference>